<dbReference type="AlphaFoldDB" id="B3R091"/>
<keyword evidence="4" id="KW-1133">Transmembrane helix</keyword>
<evidence type="ECO:0000256" key="1">
    <source>
        <dbReference type="ARBA" id="ARBA00005695"/>
    </source>
</evidence>
<dbReference type="EMBL" id="CU469464">
    <property type="protein sequence ID" value="CAP18255.1"/>
    <property type="molecule type" value="Genomic_DNA"/>
</dbReference>
<dbReference type="Gene3D" id="3.10.105.10">
    <property type="entry name" value="Dipeptide-binding Protein, Domain 3"/>
    <property type="match status" value="1"/>
</dbReference>
<dbReference type="SUPFAM" id="SSF53850">
    <property type="entry name" value="Periplasmic binding protein-like II"/>
    <property type="match status" value="1"/>
</dbReference>
<dbReference type="Gene3D" id="3.40.190.10">
    <property type="entry name" value="Periplasmic binding protein-like II"/>
    <property type="match status" value="1"/>
</dbReference>
<evidence type="ECO:0000256" key="2">
    <source>
        <dbReference type="ARBA" id="ARBA00022448"/>
    </source>
</evidence>
<comment type="similarity">
    <text evidence="1">Belongs to the bacterial solute-binding protein 5 family.</text>
</comment>
<organism evidence="7">
    <name type="scientific">Phytoplasma mali (strain AT)</name>
    <dbReference type="NCBI Taxonomy" id="482235"/>
    <lineage>
        <taxon>Bacteria</taxon>
        <taxon>Bacillati</taxon>
        <taxon>Mycoplasmatota</taxon>
        <taxon>Mollicutes</taxon>
        <taxon>Acholeplasmatales</taxon>
        <taxon>Acholeplasmataceae</taxon>
        <taxon>Candidatus Phytoplasma</taxon>
        <taxon>16SrX (Apple proliferation group)</taxon>
    </lineage>
</organism>
<accession>B3R091</accession>
<keyword evidence="2" id="KW-0813">Transport</keyword>
<dbReference type="PANTHER" id="PTHR30290">
    <property type="entry name" value="PERIPLASMIC BINDING COMPONENT OF ABC TRANSPORTER"/>
    <property type="match status" value="1"/>
</dbReference>
<evidence type="ECO:0000313" key="7">
    <source>
        <dbReference type="Proteomes" id="UP000002020"/>
    </source>
</evidence>
<name>B3R091_PHYMT</name>
<protein>
    <submittedName>
        <fullName evidence="6">ABC-type dipeptide/oligopeptide transport system, periplasmatic component</fullName>
    </submittedName>
</protein>
<dbReference type="PANTHER" id="PTHR30290:SF9">
    <property type="entry name" value="OLIGOPEPTIDE-BINDING PROTEIN APPA"/>
    <property type="match status" value="1"/>
</dbReference>
<dbReference type="STRING" id="37692.ATP_00068"/>
<dbReference type="InterPro" id="IPR000914">
    <property type="entry name" value="SBP_5_dom"/>
</dbReference>
<keyword evidence="7" id="KW-1185">Reference proteome</keyword>
<evidence type="ECO:0000313" key="6">
    <source>
        <dbReference type="EMBL" id="CAP18255.1"/>
    </source>
</evidence>
<keyword evidence="4" id="KW-0472">Membrane</keyword>
<keyword evidence="4" id="KW-0812">Transmembrane</keyword>
<evidence type="ECO:0000256" key="4">
    <source>
        <dbReference type="SAM" id="Phobius"/>
    </source>
</evidence>
<dbReference type="Proteomes" id="UP000002020">
    <property type="component" value="Chromosome"/>
</dbReference>
<evidence type="ECO:0000259" key="5">
    <source>
        <dbReference type="Pfam" id="PF00496"/>
    </source>
</evidence>
<dbReference type="Pfam" id="PF00496">
    <property type="entry name" value="SBP_bac_5"/>
    <property type="match status" value="1"/>
</dbReference>
<dbReference type="GO" id="GO:0015833">
    <property type="term" value="P:peptide transport"/>
    <property type="evidence" value="ECO:0007669"/>
    <property type="project" value="TreeGrafter"/>
</dbReference>
<keyword evidence="3" id="KW-0732">Signal</keyword>
<proteinExistence type="inferred from homology"/>
<evidence type="ECO:0000256" key="3">
    <source>
        <dbReference type="ARBA" id="ARBA00022729"/>
    </source>
</evidence>
<dbReference type="GO" id="GO:1904680">
    <property type="term" value="F:peptide transmembrane transporter activity"/>
    <property type="evidence" value="ECO:0007669"/>
    <property type="project" value="TreeGrafter"/>
</dbReference>
<dbReference type="eggNOG" id="COG0747">
    <property type="taxonomic scope" value="Bacteria"/>
</dbReference>
<dbReference type="InterPro" id="IPR039424">
    <property type="entry name" value="SBP_5"/>
</dbReference>
<dbReference type="HOGENOM" id="CLU_503138_0_0_14"/>
<reference evidence="6 7" key="1">
    <citation type="journal article" date="2008" name="BMC Genomics">
        <title>The linear chromosome of the plant-pathogenic mycoplasma 'Candidatus Phytoplasma mali'.</title>
        <authorList>
            <person name="Kube M."/>
            <person name="Schneider B."/>
            <person name="Kuhl H."/>
            <person name="Dandekar T."/>
            <person name="Heitmann K."/>
            <person name="Migdoll A.M."/>
            <person name="Reinhardt R."/>
            <person name="Seemueller E."/>
        </authorList>
    </citation>
    <scope>NUCLEOTIDE SEQUENCE [LARGE SCALE GENOMIC DNA]</scope>
    <source>
        <strain evidence="6 7">AT</strain>
    </source>
</reference>
<sequence length="541" mass="62367">MLLKNYVSKIKNNKFIIIMILLLFLVLGIGAYLFFSSNESSQKDLIIYQKSLIDNSDCYSKSGNLYDLRMHDIIHESLTKYNYDTKKYEIRGLVDSVEDISENNIIVGKKFILKSNIKFHNNKTLKPSDILFTFKRGLEKDPNNVILNKLNIDKIASKCDDHNNVIEIYYKDNLDTSNMLLELSRVYILNQEACTKDANNGFTIGLGFFYLAEFKVNEADDVVLKRFNDFYDQSIKNKFSRIIFKKFADDASAIQEINLTKDYTISLDIKSSNITPGSLNDKVKKMPVHGYSSYILMLNCHTTPLNVRKLIAQSLDMQKIFVELEVDPEYNFVPNNLIHDPDFIGYEKEPKISLRDPQENFKDTQMKVQNLAPTDKKIKFIQSSQLSGVHKRISEKIVIVLKEVGFEVDSQMEDFNLMLKSCQNPDSQHNIVFLGNNWDNIDPSGDIKAYFYVSEPKSEGFDKIPFFQDTEFESLIKNIDEIDPNISKQERLKKIGEILSQKMPVYPIIGEKSGANQILFNSEIKDIKSYLGLIDLKNVFI</sequence>
<gene>
    <name evidence="6" type="primary">dppA</name>
    <name evidence="6" type="ordered locus">ATP_00068</name>
</gene>
<feature type="transmembrane region" description="Helical" evidence="4">
    <location>
        <begin position="15"/>
        <end position="35"/>
    </location>
</feature>
<dbReference type="KEGG" id="pml:ATP_00068"/>
<feature type="domain" description="Solute-binding protein family 5" evidence="5">
    <location>
        <begin position="110"/>
        <end position="452"/>
    </location>
</feature>